<keyword evidence="4" id="KW-1185">Reference proteome</keyword>
<dbReference type="GO" id="GO:0005886">
    <property type="term" value="C:plasma membrane"/>
    <property type="evidence" value="ECO:0007669"/>
    <property type="project" value="UniProtKB-ARBA"/>
</dbReference>
<dbReference type="AlphaFoldDB" id="A0A4P6G4U3"/>
<organism evidence="3 4">
    <name type="scientific">Pseudomonas arsenicoxydans</name>
    <dbReference type="NCBI Taxonomy" id="702115"/>
    <lineage>
        <taxon>Bacteria</taxon>
        <taxon>Pseudomonadati</taxon>
        <taxon>Pseudomonadota</taxon>
        <taxon>Gammaproteobacteria</taxon>
        <taxon>Pseudomonadales</taxon>
        <taxon>Pseudomonadaceae</taxon>
        <taxon>Pseudomonas</taxon>
    </lineage>
</organism>
<gene>
    <name evidence="3" type="ORF">CUN61_22325</name>
</gene>
<name>A0A4P6G4U3_9PSED</name>
<dbReference type="Pfam" id="PF09335">
    <property type="entry name" value="VTT_dom"/>
    <property type="match status" value="1"/>
</dbReference>
<feature type="transmembrane region" description="Helical" evidence="1">
    <location>
        <begin position="41"/>
        <end position="63"/>
    </location>
</feature>
<protein>
    <recommendedName>
        <fullName evidence="2">VTT domain-containing protein</fullName>
    </recommendedName>
</protein>
<evidence type="ECO:0000259" key="2">
    <source>
        <dbReference type="Pfam" id="PF09335"/>
    </source>
</evidence>
<keyword evidence="1" id="KW-1133">Transmembrane helix</keyword>
<dbReference type="PANTHER" id="PTHR42709:SF4">
    <property type="entry name" value="INNER MEMBRANE PROTEIN YQAA"/>
    <property type="match status" value="1"/>
</dbReference>
<reference evidence="3 4" key="1">
    <citation type="submission" date="2017-11" db="EMBL/GenBank/DDBJ databases">
        <title>Genome sequence of Pseudomonas arsenicoxydans ACM1.</title>
        <authorList>
            <person name="Nascimento F.X."/>
        </authorList>
    </citation>
    <scope>NUCLEOTIDE SEQUENCE [LARGE SCALE GENOMIC DNA]</scope>
    <source>
        <strain evidence="3 4">ACM1</strain>
    </source>
</reference>
<dbReference type="Proteomes" id="UP000291121">
    <property type="component" value="Chromosome"/>
</dbReference>
<dbReference type="InterPro" id="IPR032816">
    <property type="entry name" value="VTT_dom"/>
</dbReference>
<dbReference type="PANTHER" id="PTHR42709">
    <property type="entry name" value="ALKALINE PHOSPHATASE LIKE PROTEIN"/>
    <property type="match status" value="1"/>
</dbReference>
<feature type="domain" description="VTT" evidence="2">
    <location>
        <begin position="31"/>
        <end position="141"/>
    </location>
</feature>
<evidence type="ECO:0000313" key="4">
    <source>
        <dbReference type="Proteomes" id="UP000291121"/>
    </source>
</evidence>
<evidence type="ECO:0000256" key="1">
    <source>
        <dbReference type="SAM" id="Phobius"/>
    </source>
</evidence>
<sequence>MSGAYIGLFFAAFGAATLLPLQSEALLVGLLVGLLLNGQYWLWSLLAVATLGNVLGSVVNWWLGRGIERFRHRRWFPVSPRHLEKARRHYQRYGHWSLLLSWVPIIGDPLTLVAGVMREPFARFLLIVTLAKGARYGVLTLATLGWVG</sequence>
<dbReference type="RefSeq" id="WP_208668578.1">
    <property type="nucleotide sequence ID" value="NZ_CP024767.1"/>
</dbReference>
<dbReference type="InterPro" id="IPR051311">
    <property type="entry name" value="DedA_domain"/>
</dbReference>
<keyword evidence="1" id="KW-0472">Membrane</keyword>
<accession>A0A4P6G4U3</accession>
<feature type="transmembrane region" description="Helical" evidence="1">
    <location>
        <begin position="96"/>
        <end position="117"/>
    </location>
</feature>
<dbReference type="EMBL" id="CP024767">
    <property type="protein sequence ID" value="QAY86523.1"/>
    <property type="molecule type" value="Genomic_DNA"/>
</dbReference>
<keyword evidence="1" id="KW-0812">Transmembrane</keyword>
<proteinExistence type="predicted"/>
<evidence type="ECO:0000313" key="3">
    <source>
        <dbReference type="EMBL" id="QAY86523.1"/>
    </source>
</evidence>